<dbReference type="InterPro" id="IPR009003">
    <property type="entry name" value="Peptidase_S1_PA"/>
</dbReference>
<protein>
    <submittedName>
        <fullName evidence="3">FHA domain-containing protein</fullName>
    </submittedName>
</protein>
<keyword evidence="1" id="KW-0812">Transmembrane</keyword>
<dbReference type="EMBL" id="JAJEQT010000013">
    <property type="protein sequence ID" value="MCC2219965.1"/>
    <property type="molecule type" value="Genomic_DNA"/>
</dbReference>
<proteinExistence type="predicted"/>
<dbReference type="Gene3D" id="1.20.1270.90">
    <property type="entry name" value="AF1782-like"/>
    <property type="match status" value="1"/>
</dbReference>
<dbReference type="InterPro" id="IPR008984">
    <property type="entry name" value="SMAD_FHA_dom_sf"/>
</dbReference>
<dbReference type="PROSITE" id="PS50006">
    <property type="entry name" value="FHA_DOMAIN"/>
    <property type="match status" value="1"/>
</dbReference>
<dbReference type="CDD" id="cd00060">
    <property type="entry name" value="FHA"/>
    <property type="match status" value="1"/>
</dbReference>
<accession>A0ABS8FRU6</accession>
<name>A0ABS8FRU6_9FIRM</name>
<dbReference type="Proteomes" id="UP001198495">
    <property type="component" value="Unassembled WGS sequence"/>
</dbReference>
<dbReference type="PANTHER" id="PTHR23308">
    <property type="entry name" value="NUCLEAR INHIBITOR OF PROTEIN PHOSPHATASE-1"/>
    <property type="match status" value="1"/>
</dbReference>
<feature type="transmembrane region" description="Helical" evidence="1">
    <location>
        <begin position="352"/>
        <end position="376"/>
    </location>
</feature>
<keyword evidence="1" id="KW-0472">Membrane</keyword>
<dbReference type="Gene3D" id="2.60.200.20">
    <property type="match status" value="1"/>
</dbReference>
<evidence type="ECO:0000313" key="4">
    <source>
        <dbReference type="Proteomes" id="UP001198495"/>
    </source>
</evidence>
<dbReference type="SMART" id="SM00240">
    <property type="entry name" value="FHA"/>
    <property type="match status" value="1"/>
</dbReference>
<organism evidence="3 4">
    <name type="scientific">Coprococcus hominis</name>
    <name type="common">ex Arizal et al. 2022</name>
    <dbReference type="NCBI Taxonomy" id="2881262"/>
    <lineage>
        <taxon>Bacteria</taxon>
        <taxon>Bacillati</taxon>
        <taxon>Bacillota</taxon>
        <taxon>Clostridia</taxon>
        <taxon>Lachnospirales</taxon>
        <taxon>Lachnospiraceae</taxon>
        <taxon>Coprococcus</taxon>
    </lineage>
</organism>
<evidence type="ECO:0000259" key="2">
    <source>
        <dbReference type="PROSITE" id="PS50006"/>
    </source>
</evidence>
<gene>
    <name evidence="3" type="ORF">LKD28_13205</name>
</gene>
<dbReference type="SUPFAM" id="SSF50494">
    <property type="entry name" value="Trypsin-like serine proteases"/>
    <property type="match status" value="1"/>
</dbReference>
<evidence type="ECO:0000313" key="3">
    <source>
        <dbReference type="EMBL" id="MCC2219965.1"/>
    </source>
</evidence>
<sequence>MTHYKKHSIYKGRRSIFTFISILLVCVLLQGNVRAAEMPEGEPVGAEATATDAVNVEAPGKYDEKKGIASIRLMYCADSGAKDVIKTGYAFFIGDDESTYLISCCDTVILNEEEKNAVAAAHGVTPDKVNTVIELVLKNDVIVELSIVNSSEGLNFAILQPSTKIASCMGIRLCEDSTKTKKGQVVHAYDADMQQIDCTIEDWSEINDAHYYRYTASQPITRGFPLLNEEGEAIGIVSTINKGNPEETYALQIDEVIDVLTVLGIQYNPEIVVDTSKLEEVIAAYEGLDADKYAPESWKVCEDAYNQATELYQKVQAQEVDNYTQDAVDAATVTLQDSIDNLKKAELPVKTVIIIATIACGVLFIAVVTLAILLAVQCKRCKKLSEEQGNQAVLAKEALKISGRITPGFVTNHENLPLNRSLQEAGQSSPEEIGETSVLGIDMDEHGQPLNDTAVRYPTIVRYKTGETFVVNQNSYIIGSAADSVDYCITRSHSISRKHACIMKFEDGYYIQDLDTTNGTYVNDIRVMPGRYMKLDPGNIIRLAEEEFEYKG</sequence>
<feature type="domain" description="FHA" evidence="2">
    <location>
        <begin position="476"/>
        <end position="527"/>
    </location>
</feature>
<keyword evidence="4" id="KW-1185">Reference proteome</keyword>
<dbReference type="RefSeq" id="WP_227573622.1">
    <property type="nucleotide sequence ID" value="NZ_JAJEQT010000013.1"/>
</dbReference>
<evidence type="ECO:0000256" key="1">
    <source>
        <dbReference type="SAM" id="Phobius"/>
    </source>
</evidence>
<dbReference type="Pfam" id="PF00498">
    <property type="entry name" value="FHA"/>
    <property type="match status" value="1"/>
</dbReference>
<dbReference type="InterPro" id="IPR050923">
    <property type="entry name" value="Cell_Proc_Reg/RNA_Proc"/>
</dbReference>
<reference evidence="3 4" key="1">
    <citation type="submission" date="2021-10" db="EMBL/GenBank/DDBJ databases">
        <title>Anaerobic single-cell dispensing facilitates the cultivation of human gut bacteria.</title>
        <authorList>
            <person name="Afrizal A."/>
        </authorList>
    </citation>
    <scope>NUCLEOTIDE SEQUENCE [LARGE SCALE GENOMIC DNA]</scope>
    <source>
        <strain evidence="3 4">CLA-AA-H212</strain>
    </source>
</reference>
<dbReference type="SUPFAM" id="SSF49879">
    <property type="entry name" value="SMAD/FHA domain"/>
    <property type="match status" value="1"/>
</dbReference>
<comment type="caution">
    <text evidence="3">The sequence shown here is derived from an EMBL/GenBank/DDBJ whole genome shotgun (WGS) entry which is preliminary data.</text>
</comment>
<dbReference type="InterPro" id="IPR000253">
    <property type="entry name" value="FHA_dom"/>
</dbReference>
<keyword evidence="1" id="KW-1133">Transmembrane helix</keyword>